<dbReference type="Proteomes" id="UP000807353">
    <property type="component" value="Unassembled WGS sequence"/>
</dbReference>
<feature type="transmembrane region" description="Helical" evidence="1">
    <location>
        <begin position="113"/>
        <end position="135"/>
    </location>
</feature>
<protein>
    <submittedName>
        <fullName evidence="2">Uncharacterized protein</fullName>
    </submittedName>
</protein>
<keyword evidence="1" id="KW-0472">Membrane</keyword>
<keyword evidence="1" id="KW-1133">Transmembrane helix</keyword>
<proteinExistence type="predicted"/>
<evidence type="ECO:0000313" key="3">
    <source>
        <dbReference type="Proteomes" id="UP000807353"/>
    </source>
</evidence>
<evidence type="ECO:0000313" key="2">
    <source>
        <dbReference type="EMBL" id="KAF9468217.1"/>
    </source>
</evidence>
<keyword evidence="3" id="KW-1185">Reference proteome</keyword>
<name>A0A9P6CJ95_9AGAR</name>
<dbReference type="EMBL" id="MU150234">
    <property type="protein sequence ID" value="KAF9468217.1"/>
    <property type="molecule type" value="Genomic_DNA"/>
</dbReference>
<evidence type="ECO:0000256" key="1">
    <source>
        <dbReference type="SAM" id="Phobius"/>
    </source>
</evidence>
<dbReference type="AlphaFoldDB" id="A0A9P6CJ95"/>
<sequence length="149" mass="16758">MYQIPQAANDPLTYTFSSLTQYRAFAGLVYAAALHVYFESEYTHTQTFAIVWWKSTIRSNDSIWNTWVMLSLPAASTLWALISYLLAILAFVFRPPAPALDDYPMPSALNTSLKVIVTASIVSDVVCLACTWMTLKGYRDKYYATCGDI</sequence>
<feature type="transmembrane region" description="Helical" evidence="1">
    <location>
        <begin position="20"/>
        <end position="38"/>
    </location>
</feature>
<feature type="transmembrane region" description="Helical" evidence="1">
    <location>
        <begin position="67"/>
        <end position="93"/>
    </location>
</feature>
<reference evidence="2" key="1">
    <citation type="submission" date="2020-11" db="EMBL/GenBank/DDBJ databases">
        <authorList>
            <consortium name="DOE Joint Genome Institute"/>
            <person name="Ahrendt S."/>
            <person name="Riley R."/>
            <person name="Andreopoulos W."/>
            <person name="Labutti K."/>
            <person name="Pangilinan J."/>
            <person name="Ruiz-Duenas F.J."/>
            <person name="Barrasa J.M."/>
            <person name="Sanchez-Garcia M."/>
            <person name="Camarero S."/>
            <person name="Miyauchi S."/>
            <person name="Serrano A."/>
            <person name="Linde D."/>
            <person name="Babiker R."/>
            <person name="Drula E."/>
            <person name="Ayuso-Fernandez I."/>
            <person name="Pacheco R."/>
            <person name="Padilla G."/>
            <person name="Ferreira P."/>
            <person name="Barriuso J."/>
            <person name="Kellner H."/>
            <person name="Castanera R."/>
            <person name="Alfaro M."/>
            <person name="Ramirez L."/>
            <person name="Pisabarro A.G."/>
            <person name="Kuo A."/>
            <person name="Tritt A."/>
            <person name="Lipzen A."/>
            <person name="He G."/>
            <person name="Yan M."/>
            <person name="Ng V."/>
            <person name="Cullen D."/>
            <person name="Martin F."/>
            <person name="Rosso M.-N."/>
            <person name="Henrissat B."/>
            <person name="Hibbett D."/>
            <person name="Martinez A.T."/>
            <person name="Grigoriev I.V."/>
        </authorList>
    </citation>
    <scope>NUCLEOTIDE SEQUENCE</scope>
    <source>
        <strain evidence="2">CBS 247.69</strain>
    </source>
</reference>
<organism evidence="2 3">
    <name type="scientific">Collybia nuda</name>
    <dbReference type="NCBI Taxonomy" id="64659"/>
    <lineage>
        <taxon>Eukaryota</taxon>
        <taxon>Fungi</taxon>
        <taxon>Dikarya</taxon>
        <taxon>Basidiomycota</taxon>
        <taxon>Agaricomycotina</taxon>
        <taxon>Agaricomycetes</taxon>
        <taxon>Agaricomycetidae</taxon>
        <taxon>Agaricales</taxon>
        <taxon>Tricholomatineae</taxon>
        <taxon>Clitocybaceae</taxon>
        <taxon>Collybia</taxon>
    </lineage>
</organism>
<keyword evidence="1" id="KW-0812">Transmembrane</keyword>
<gene>
    <name evidence="2" type="ORF">BDZ94DRAFT_1247490</name>
</gene>
<accession>A0A9P6CJ95</accession>
<comment type="caution">
    <text evidence="2">The sequence shown here is derived from an EMBL/GenBank/DDBJ whole genome shotgun (WGS) entry which is preliminary data.</text>
</comment>